<reference evidence="1" key="2">
    <citation type="journal article" date="2023" name="Int. J. Mol. Sci.">
        <title>De Novo Assembly and Annotation of 11 Diverse Shrub Willow (Salix) Genomes Reveals Novel Gene Organization in Sex-Linked Regions.</title>
        <authorList>
            <person name="Hyden B."/>
            <person name="Feng K."/>
            <person name="Yates T.B."/>
            <person name="Jawdy S."/>
            <person name="Cereghino C."/>
            <person name="Smart L.B."/>
            <person name="Muchero W."/>
        </authorList>
    </citation>
    <scope>NUCLEOTIDE SEQUENCE</scope>
    <source>
        <tissue evidence="1">Shoot tip</tissue>
    </source>
</reference>
<keyword evidence="2" id="KW-1185">Reference proteome</keyword>
<evidence type="ECO:0000313" key="1">
    <source>
        <dbReference type="EMBL" id="KAJ6769874.1"/>
    </source>
</evidence>
<accession>A0A9Q1AG22</accession>
<name>A0A9Q1AG22_SALPP</name>
<organism evidence="1 2">
    <name type="scientific">Salix purpurea</name>
    <name type="common">Purple osier willow</name>
    <dbReference type="NCBI Taxonomy" id="77065"/>
    <lineage>
        <taxon>Eukaryota</taxon>
        <taxon>Viridiplantae</taxon>
        <taxon>Streptophyta</taxon>
        <taxon>Embryophyta</taxon>
        <taxon>Tracheophyta</taxon>
        <taxon>Spermatophyta</taxon>
        <taxon>Magnoliopsida</taxon>
        <taxon>eudicotyledons</taxon>
        <taxon>Gunneridae</taxon>
        <taxon>Pentapetalae</taxon>
        <taxon>rosids</taxon>
        <taxon>fabids</taxon>
        <taxon>Malpighiales</taxon>
        <taxon>Salicaceae</taxon>
        <taxon>Saliceae</taxon>
        <taxon>Salix</taxon>
    </lineage>
</organism>
<comment type="caution">
    <text evidence="1">The sequence shown here is derived from an EMBL/GenBank/DDBJ whole genome shotgun (WGS) entry which is preliminary data.</text>
</comment>
<dbReference type="EMBL" id="JAPFFK010000003">
    <property type="protein sequence ID" value="KAJ6769874.1"/>
    <property type="molecule type" value="Genomic_DNA"/>
</dbReference>
<protein>
    <submittedName>
        <fullName evidence="1">Uncharacterized protein</fullName>
    </submittedName>
</protein>
<proteinExistence type="predicted"/>
<dbReference type="Proteomes" id="UP001151532">
    <property type="component" value="Chromosome 11"/>
</dbReference>
<dbReference type="AlphaFoldDB" id="A0A9Q1AG22"/>
<sequence length="154" mass="15518">MSLLKYSAVGSPSRLSLLKFSAVGLKPTGLSITPTELTNGLSSAVRSGLRSRQTPGRVLAIGSSKPAQPLACLTALLACLTARSPACLQAVRSASVLPSALRAVGWMSSPLSPVLSSACLHAVGLPLALPPGPLLAVRSPLASMPPSGNTRSVG</sequence>
<evidence type="ECO:0000313" key="2">
    <source>
        <dbReference type="Proteomes" id="UP001151532"/>
    </source>
</evidence>
<reference evidence="1" key="1">
    <citation type="submission" date="2022-11" db="EMBL/GenBank/DDBJ databases">
        <authorList>
            <person name="Hyden B.L."/>
            <person name="Feng K."/>
            <person name="Yates T."/>
            <person name="Jawdy S."/>
            <person name="Smart L.B."/>
            <person name="Muchero W."/>
        </authorList>
    </citation>
    <scope>NUCLEOTIDE SEQUENCE</scope>
    <source>
        <tissue evidence="1">Shoot tip</tissue>
    </source>
</reference>
<gene>
    <name evidence="1" type="ORF">OIU79_020684</name>
</gene>